<evidence type="ECO:0000313" key="1">
    <source>
        <dbReference type="Proteomes" id="UP000504637"/>
    </source>
</evidence>
<dbReference type="Proteomes" id="UP000504637">
    <property type="component" value="Unplaced"/>
</dbReference>
<evidence type="ECO:0000313" key="2">
    <source>
        <dbReference type="RefSeq" id="XP_033457213.1"/>
    </source>
</evidence>
<accession>A0A6J3LZW3</accession>
<gene>
    <name evidence="2" type="ORF">K489DRAFT_382932</name>
</gene>
<sequence>MRVWRSRCLQSDSSRLWKTGLRGVRRCSGDLSMKRRRCRRDSAGGQGWTGGSKLQNPLIYF</sequence>
<reference evidence="2" key="1">
    <citation type="submission" date="2020-01" db="EMBL/GenBank/DDBJ databases">
        <authorList>
            <consortium name="DOE Joint Genome Institute"/>
            <person name="Haridas S."/>
            <person name="Albert R."/>
            <person name="Binder M."/>
            <person name="Bloem J."/>
            <person name="Labutti K."/>
            <person name="Salamov A."/>
            <person name="Andreopoulos B."/>
            <person name="Baker S.E."/>
            <person name="Barry K."/>
            <person name="Bills G."/>
            <person name="Bluhm B.H."/>
            <person name="Cannon C."/>
            <person name="Castanera R."/>
            <person name="Culley D.E."/>
            <person name="Daum C."/>
            <person name="Ezra D."/>
            <person name="Gonzalez J.B."/>
            <person name="Henrissat B."/>
            <person name="Kuo A."/>
            <person name="Liang C."/>
            <person name="Lipzen A."/>
            <person name="Lutzoni F."/>
            <person name="Magnuson J."/>
            <person name="Mondo S."/>
            <person name="Nolan M."/>
            <person name="Ohm R."/>
            <person name="Pangilinan J."/>
            <person name="Park H.-J."/>
            <person name="Ramirez L."/>
            <person name="Alfaro M."/>
            <person name="Sun H."/>
            <person name="Tritt A."/>
            <person name="Yoshinaga Y."/>
            <person name="Zwiers L.-H."/>
            <person name="Turgeon B.G."/>
            <person name="Goodwin S.B."/>
            <person name="Spatafora J.W."/>
            <person name="Crous P.W."/>
            <person name="Grigoriev I.V."/>
        </authorList>
    </citation>
    <scope>NUCLEOTIDE SEQUENCE</scope>
    <source>
        <strain evidence="2">CBS 342.82</strain>
    </source>
</reference>
<organism evidence="2">
    <name type="scientific">Dissoconium aciculare CBS 342.82</name>
    <dbReference type="NCBI Taxonomy" id="1314786"/>
    <lineage>
        <taxon>Eukaryota</taxon>
        <taxon>Fungi</taxon>
        <taxon>Dikarya</taxon>
        <taxon>Ascomycota</taxon>
        <taxon>Pezizomycotina</taxon>
        <taxon>Dothideomycetes</taxon>
        <taxon>Dothideomycetidae</taxon>
        <taxon>Mycosphaerellales</taxon>
        <taxon>Dissoconiaceae</taxon>
        <taxon>Dissoconium</taxon>
    </lineage>
</organism>
<dbReference type="RefSeq" id="XP_033457213.1">
    <property type="nucleotide sequence ID" value="XM_033605490.1"/>
</dbReference>
<name>A0A6J3LZW3_9PEZI</name>
<proteinExistence type="predicted"/>
<dbReference type="AlphaFoldDB" id="A0A6J3LZW3"/>
<reference evidence="2" key="2">
    <citation type="submission" date="2020-04" db="EMBL/GenBank/DDBJ databases">
        <authorList>
            <consortium name="NCBI Genome Project"/>
        </authorList>
    </citation>
    <scope>NUCLEOTIDE SEQUENCE</scope>
    <source>
        <strain evidence="2">CBS 342.82</strain>
    </source>
</reference>
<dbReference type="GeneID" id="54363290"/>
<keyword evidence="1" id="KW-1185">Reference proteome</keyword>
<reference evidence="2" key="3">
    <citation type="submission" date="2025-08" db="UniProtKB">
        <authorList>
            <consortium name="RefSeq"/>
        </authorList>
    </citation>
    <scope>IDENTIFICATION</scope>
    <source>
        <strain evidence="2">CBS 342.82</strain>
    </source>
</reference>
<protein>
    <submittedName>
        <fullName evidence="2">Uncharacterized protein</fullName>
    </submittedName>
</protein>